<proteinExistence type="inferred from homology"/>
<dbReference type="PROSITE" id="PS51996">
    <property type="entry name" value="TR_MART"/>
    <property type="match status" value="1"/>
</dbReference>
<dbReference type="EMBL" id="CAJOBR010003677">
    <property type="protein sequence ID" value="CAF4748044.1"/>
    <property type="molecule type" value="Genomic_DNA"/>
</dbReference>
<evidence type="ECO:0000256" key="2">
    <source>
        <dbReference type="ARBA" id="ARBA00022676"/>
    </source>
</evidence>
<feature type="repeat" description="TPR" evidence="8">
    <location>
        <begin position="570"/>
        <end position="603"/>
    </location>
</feature>
<dbReference type="Pfam" id="PF13374">
    <property type="entry name" value="TPR_10"/>
    <property type="match status" value="2"/>
</dbReference>
<dbReference type="InterPro" id="IPR011990">
    <property type="entry name" value="TPR-like_helical_dom_sf"/>
</dbReference>
<evidence type="ECO:0000256" key="7">
    <source>
        <dbReference type="ARBA" id="ARBA00047597"/>
    </source>
</evidence>
<dbReference type="InterPro" id="IPR000768">
    <property type="entry name" value="ART"/>
</dbReference>
<dbReference type="EMBL" id="CAJNYT010000002">
    <property type="protein sequence ID" value="CAF3294226.1"/>
    <property type="molecule type" value="Genomic_DNA"/>
</dbReference>
<keyword evidence="9" id="KW-0520">NAD</keyword>
<evidence type="ECO:0000256" key="1">
    <source>
        <dbReference type="ARBA" id="ARBA00009558"/>
    </source>
</evidence>
<keyword evidence="4" id="KW-0548">Nucleotidyltransferase</keyword>
<dbReference type="SUPFAM" id="SSF48452">
    <property type="entry name" value="TPR-like"/>
    <property type="match status" value="2"/>
</dbReference>
<accession>A0A817SL61</accession>
<dbReference type="Proteomes" id="UP000663825">
    <property type="component" value="Unassembled WGS sequence"/>
</dbReference>
<evidence type="ECO:0000256" key="9">
    <source>
        <dbReference type="RuleBase" id="RU361228"/>
    </source>
</evidence>
<organism evidence="10 14">
    <name type="scientific">Rotaria socialis</name>
    <dbReference type="NCBI Taxonomy" id="392032"/>
    <lineage>
        <taxon>Eukaryota</taxon>
        <taxon>Metazoa</taxon>
        <taxon>Spiralia</taxon>
        <taxon>Gnathifera</taxon>
        <taxon>Rotifera</taxon>
        <taxon>Eurotatoria</taxon>
        <taxon>Bdelloidea</taxon>
        <taxon>Philodinida</taxon>
        <taxon>Philodinidae</taxon>
        <taxon>Rotaria</taxon>
    </lineage>
</organism>
<evidence type="ECO:0000256" key="8">
    <source>
        <dbReference type="PROSITE-ProRule" id="PRU00339"/>
    </source>
</evidence>
<dbReference type="OrthoDB" id="10053345at2759"/>
<reference evidence="10" key="1">
    <citation type="submission" date="2021-02" db="EMBL/GenBank/DDBJ databases">
        <authorList>
            <person name="Nowell W R."/>
        </authorList>
    </citation>
    <scope>NUCLEOTIDE SEQUENCE</scope>
</reference>
<keyword evidence="3 9" id="KW-0808">Transferase</keyword>
<dbReference type="GO" id="GO:0016779">
    <property type="term" value="F:nucleotidyltransferase activity"/>
    <property type="evidence" value="ECO:0007669"/>
    <property type="project" value="UniProtKB-KW"/>
</dbReference>
<keyword evidence="15" id="KW-1185">Reference proteome</keyword>
<evidence type="ECO:0000256" key="3">
    <source>
        <dbReference type="ARBA" id="ARBA00022679"/>
    </source>
</evidence>
<protein>
    <recommendedName>
        <fullName evidence="9">NAD(P)(+)--arginine ADP-ribosyltransferase</fullName>
        <ecNumber evidence="9">2.4.2.31</ecNumber>
    </recommendedName>
    <alternativeName>
        <fullName evidence="9">Mono(ADP-ribosyl)transferase</fullName>
    </alternativeName>
</protein>
<dbReference type="InterPro" id="IPR019734">
    <property type="entry name" value="TPR_rpt"/>
</dbReference>
<evidence type="ECO:0000313" key="12">
    <source>
        <dbReference type="EMBL" id="CAF4368387.1"/>
    </source>
</evidence>
<keyword evidence="6 8" id="KW-0802">TPR repeat</keyword>
<evidence type="ECO:0000313" key="14">
    <source>
        <dbReference type="Proteomes" id="UP000663872"/>
    </source>
</evidence>
<evidence type="ECO:0000256" key="5">
    <source>
        <dbReference type="ARBA" id="ARBA00022737"/>
    </source>
</evidence>
<dbReference type="Proteomes" id="UP000663872">
    <property type="component" value="Unassembled WGS sequence"/>
</dbReference>
<dbReference type="PROSITE" id="PS50005">
    <property type="entry name" value="TPR"/>
    <property type="match status" value="1"/>
</dbReference>
<name>A0A817SL61_9BILA</name>
<dbReference type="EMBL" id="CAJOBP010002681">
    <property type="protein sequence ID" value="CAF4368387.1"/>
    <property type="molecule type" value="Genomic_DNA"/>
</dbReference>
<dbReference type="GO" id="GO:0106274">
    <property type="term" value="F:NAD+-protein-arginine ADP-ribosyltransferase activity"/>
    <property type="evidence" value="ECO:0007669"/>
    <property type="project" value="UniProtKB-EC"/>
</dbReference>
<dbReference type="Proteomes" id="UP000663873">
    <property type="component" value="Unassembled WGS sequence"/>
</dbReference>
<evidence type="ECO:0000313" key="13">
    <source>
        <dbReference type="EMBL" id="CAF4748044.1"/>
    </source>
</evidence>
<evidence type="ECO:0000256" key="6">
    <source>
        <dbReference type="ARBA" id="ARBA00022803"/>
    </source>
</evidence>
<evidence type="ECO:0000313" key="15">
    <source>
        <dbReference type="Proteomes" id="UP000663873"/>
    </source>
</evidence>
<dbReference type="EC" id="2.4.2.31" evidence="9"/>
<keyword evidence="9" id="KW-0521">NADP</keyword>
<dbReference type="Pfam" id="PF13424">
    <property type="entry name" value="TPR_12"/>
    <property type="match status" value="1"/>
</dbReference>
<dbReference type="Gene3D" id="1.25.40.10">
    <property type="entry name" value="Tetratricopeptide repeat domain"/>
    <property type="match status" value="2"/>
</dbReference>
<comment type="similarity">
    <text evidence="1 9">Belongs to the Arg-specific ADP-ribosyltransferase family.</text>
</comment>
<evidence type="ECO:0000313" key="11">
    <source>
        <dbReference type="EMBL" id="CAF3367650.1"/>
    </source>
</evidence>
<dbReference type="SUPFAM" id="SSF56399">
    <property type="entry name" value="ADP-ribosylation"/>
    <property type="match status" value="1"/>
</dbReference>
<evidence type="ECO:0000313" key="10">
    <source>
        <dbReference type="EMBL" id="CAF3294226.1"/>
    </source>
</evidence>
<dbReference type="AlphaFoldDB" id="A0A817SL61"/>
<gene>
    <name evidence="10" type="ORF">GRG538_LOCUS13</name>
    <name evidence="13" type="ORF">QYT958_LOCUS20797</name>
    <name evidence="11" type="ORF">TIS948_LOCUS24762</name>
    <name evidence="12" type="ORF">UJA718_LOCUS16920</name>
</gene>
<keyword evidence="5" id="KW-0677">Repeat</keyword>
<dbReference type="SMART" id="SM00028">
    <property type="entry name" value="TPR"/>
    <property type="match status" value="6"/>
</dbReference>
<dbReference type="EMBL" id="CAJNXB010004276">
    <property type="protein sequence ID" value="CAF3367650.1"/>
    <property type="molecule type" value="Genomic_DNA"/>
</dbReference>
<comment type="catalytic activity">
    <reaction evidence="7 9">
        <text>L-arginyl-[protein] + NAD(+) = N(omega)-(ADP-D-ribosyl)-L-arginyl-[protein] + nicotinamide + H(+)</text>
        <dbReference type="Rhea" id="RHEA:19149"/>
        <dbReference type="Rhea" id="RHEA-COMP:10532"/>
        <dbReference type="Rhea" id="RHEA-COMP:15087"/>
        <dbReference type="ChEBI" id="CHEBI:15378"/>
        <dbReference type="ChEBI" id="CHEBI:17154"/>
        <dbReference type="ChEBI" id="CHEBI:29965"/>
        <dbReference type="ChEBI" id="CHEBI:57540"/>
        <dbReference type="ChEBI" id="CHEBI:142554"/>
        <dbReference type="EC" id="2.4.2.31"/>
    </reaction>
</comment>
<dbReference type="Proteomes" id="UP000663848">
    <property type="component" value="Unassembled WGS sequence"/>
</dbReference>
<comment type="caution">
    <text evidence="10">The sequence shown here is derived from an EMBL/GenBank/DDBJ whole genome shotgun (WGS) entry which is preliminary data.</text>
</comment>
<dbReference type="PANTHER" id="PTHR45641">
    <property type="entry name" value="TETRATRICOPEPTIDE REPEAT PROTEIN (AFU_ORTHOLOGUE AFUA_6G03870)"/>
    <property type="match status" value="1"/>
</dbReference>
<dbReference type="PANTHER" id="PTHR45641:SF19">
    <property type="entry name" value="NEPHROCYSTIN-3"/>
    <property type="match status" value="1"/>
</dbReference>
<dbReference type="Pfam" id="PF01129">
    <property type="entry name" value="ART"/>
    <property type="match status" value="1"/>
</dbReference>
<sequence length="708" mass="83237">MTTKIKSRLARSHVHTVNIQRLHNKQRRMKDPFSRTQSDSIIYDVPIRCLVPNRESITLVWFDPMLSEATFDVSTIARLHQLNDYILFYTQAYKCVEYFTSSIKKNERIIVILHGYELFENAYECEQVYSILIVDSSRNQLSLAENYQSKIVEIFQDDNSMINKLQQTITHLEHQAIQQTENIFSTLDRKQRSLRDLRQELAPFLWCQVMIKAMPHSNDALEQMLDECRSYYKGNPTQLKIINEFKNTYLSTDAIYWYSRPCFLFRMINKALCSEDIVSLYKFRYFISDLSKNLEMLQNYDKMSTHVYRGTCLHRDEVEKYCVGHLVAANGFLSSSSSQHIAEIFCGIDCNTGMSPSRARDDEQQYVLFEIIISQDHPSNIVLADISTHSAFSNENEILFDMGATFEIVSVVYDNERFLWHIQMRTSAEIAQLYREYEYYVYDRIKETNASVLFGILLTDMGEYTKAYNYFISLLAQMPRGHDDRHNVFYSLSRVYRFKGKNRLALKFLRRAERLQRVKLPQSKFDLARTLAGIGSVYYELHDYRRELLYYKRAMIIYQNILPHDHIEIARSFNRLGFAYFNQQRYTQALVYLTKSIDLYKKIVPNGYPSIGQTLCNIGLVHHALGHVNETLDFYLQALTELEKMLPKDHVHIGLACYQLGVYYDEQQQPTVALQYAEKALKIRKKRLPSGHKLIREAKDLIKRIHTP</sequence>
<evidence type="ECO:0000256" key="4">
    <source>
        <dbReference type="ARBA" id="ARBA00022695"/>
    </source>
</evidence>
<dbReference type="Gene3D" id="3.90.176.10">
    <property type="entry name" value="Toxin ADP-ribosyltransferase, Chain A, domain 1"/>
    <property type="match status" value="1"/>
</dbReference>
<keyword evidence="2 9" id="KW-0328">Glycosyltransferase</keyword>